<dbReference type="Pfam" id="PF17921">
    <property type="entry name" value="Integrase_H2C2"/>
    <property type="match status" value="1"/>
</dbReference>
<accession>A0A6J7ZTT8</accession>
<dbReference type="EMBL" id="CACVKT020000002">
    <property type="protein sequence ID" value="CAC5355062.1"/>
    <property type="molecule type" value="Genomic_DNA"/>
</dbReference>
<organism evidence="2 3">
    <name type="scientific">Mytilus coruscus</name>
    <name type="common">Sea mussel</name>
    <dbReference type="NCBI Taxonomy" id="42192"/>
    <lineage>
        <taxon>Eukaryota</taxon>
        <taxon>Metazoa</taxon>
        <taxon>Spiralia</taxon>
        <taxon>Lophotrochozoa</taxon>
        <taxon>Mollusca</taxon>
        <taxon>Bivalvia</taxon>
        <taxon>Autobranchia</taxon>
        <taxon>Pteriomorphia</taxon>
        <taxon>Mytilida</taxon>
        <taxon>Mytiloidea</taxon>
        <taxon>Mytilidae</taxon>
        <taxon>Mytilinae</taxon>
        <taxon>Mytilus</taxon>
    </lineage>
</organism>
<name>A0A6J7ZTT8_MYTCO</name>
<dbReference type="PANTHER" id="PTHR47331">
    <property type="entry name" value="PHD-TYPE DOMAIN-CONTAINING PROTEIN"/>
    <property type="match status" value="1"/>
</dbReference>
<feature type="domain" description="Integrase zinc-binding" evidence="1">
    <location>
        <begin position="142"/>
        <end position="179"/>
    </location>
</feature>
<protein>
    <recommendedName>
        <fullName evidence="1">Integrase zinc-binding domain-containing protein</fullName>
    </recommendedName>
</protein>
<dbReference type="AlphaFoldDB" id="A0A6J7ZTT8"/>
<gene>
    <name evidence="2" type="ORF">MCOR_73</name>
</gene>
<dbReference type="OrthoDB" id="6092865at2759"/>
<proteinExistence type="predicted"/>
<keyword evidence="3" id="KW-1185">Reference proteome</keyword>
<evidence type="ECO:0000313" key="2">
    <source>
        <dbReference type="EMBL" id="CAC5355062.1"/>
    </source>
</evidence>
<evidence type="ECO:0000313" key="3">
    <source>
        <dbReference type="Proteomes" id="UP000507470"/>
    </source>
</evidence>
<sequence length="206" mass="23647">MSACAQQEVTVDTTQILSTHSVTQEINRIIDIDRFNSFKKVLRVTAYVQRFIANCRSREKRTGNLNIQEIQNATLTLIQEVQQRHFCDVKLSLQIGEIKTHNLVKQLKLYLDKDKLMRCEGRIHNAPLDESTKFPILLPAKDKLTKLIIMDAHISHLHSGLSNTVTLLRQTYWIPTIRQVANTAKHIEKLTRSASLTEKLNNYGTT</sequence>
<dbReference type="Proteomes" id="UP000507470">
    <property type="component" value="Unassembled WGS sequence"/>
</dbReference>
<evidence type="ECO:0000259" key="1">
    <source>
        <dbReference type="Pfam" id="PF17921"/>
    </source>
</evidence>
<dbReference type="InterPro" id="IPR041588">
    <property type="entry name" value="Integrase_H2C2"/>
</dbReference>
<reference evidence="2 3" key="1">
    <citation type="submission" date="2020-06" db="EMBL/GenBank/DDBJ databases">
        <authorList>
            <person name="Li R."/>
            <person name="Bekaert M."/>
        </authorList>
    </citation>
    <scope>NUCLEOTIDE SEQUENCE [LARGE SCALE GENOMIC DNA]</scope>
    <source>
        <strain evidence="3">wild</strain>
    </source>
</reference>